<reference evidence="3" key="1">
    <citation type="submission" date="2019-01" db="EMBL/GenBank/DDBJ databases">
        <title>Sphingorhabdus lacus sp.nov., isolated from an oligotrophic freshwater lake.</title>
        <authorList>
            <person name="Park M."/>
        </authorList>
    </citation>
    <scope>NUCLEOTIDE SEQUENCE [LARGE SCALE GENOMIC DNA]</scope>
    <source>
        <strain evidence="3">IMCC1753</strain>
    </source>
</reference>
<dbReference type="Proteomes" id="UP000428803">
    <property type="component" value="Chromosome"/>
</dbReference>
<evidence type="ECO:0008006" key="4">
    <source>
        <dbReference type="Google" id="ProtNLM"/>
    </source>
</evidence>
<keyword evidence="3" id="KW-1185">Reference proteome</keyword>
<name>A0A6I6LAR2_9SPHN</name>
<evidence type="ECO:0000256" key="1">
    <source>
        <dbReference type="SAM" id="SignalP"/>
    </source>
</evidence>
<evidence type="ECO:0000313" key="3">
    <source>
        <dbReference type="Proteomes" id="UP000428803"/>
    </source>
</evidence>
<dbReference type="KEGG" id="slaa:EUU25_13310"/>
<dbReference type="RefSeq" id="WP_158901739.1">
    <property type="nucleotide sequence ID" value="NZ_CP035733.1"/>
</dbReference>
<dbReference type="PROSITE" id="PS51257">
    <property type="entry name" value="PROKAR_LIPOPROTEIN"/>
    <property type="match status" value="1"/>
</dbReference>
<dbReference type="AlphaFoldDB" id="A0A6I6LAR2"/>
<proteinExistence type="predicted"/>
<protein>
    <recommendedName>
        <fullName evidence="4">Lipoprotein</fullName>
    </recommendedName>
</protein>
<gene>
    <name evidence="2" type="ORF">EUU25_13310</name>
</gene>
<feature type="signal peptide" evidence="1">
    <location>
        <begin position="1"/>
        <end position="20"/>
    </location>
</feature>
<accession>A0A6I6LAR2</accession>
<evidence type="ECO:0000313" key="2">
    <source>
        <dbReference type="EMBL" id="QGY81501.1"/>
    </source>
</evidence>
<keyword evidence="1" id="KW-0732">Signal</keyword>
<sequence>MKNIPTIGFLALASALALSACDKAGDAPDAATAAAQTAKWPENLVLVGDGFPNPGDACRKIGESAETVNYLDDSATLAGCLTEDDAKKLGGKIVGAVDGVTLVSVPASAAGTPGDGDGTGDAKVAGTNYNATAQIKCAGYKGAAAGMCDAGVVRNADAGSYIDVTLPDKTTRTIFFNKDGSFLSFSTAEADGTAAMKATASRDGDTTIATLGKERYEIPDVFVRGD</sequence>
<organism evidence="2 3">
    <name type="scientific">Sphingorhabdus lacus</name>
    <dbReference type="NCBI Taxonomy" id="392610"/>
    <lineage>
        <taxon>Bacteria</taxon>
        <taxon>Pseudomonadati</taxon>
        <taxon>Pseudomonadota</taxon>
        <taxon>Alphaproteobacteria</taxon>
        <taxon>Sphingomonadales</taxon>
        <taxon>Sphingomonadaceae</taxon>
        <taxon>Sphingorhabdus</taxon>
    </lineage>
</organism>
<feature type="chain" id="PRO_5026097986" description="Lipoprotein" evidence="1">
    <location>
        <begin position="21"/>
        <end position="226"/>
    </location>
</feature>
<dbReference type="OrthoDB" id="7392270at2"/>
<dbReference type="EMBL" id="CP035733">
    <property type="protein sequence ID" value="QGY81501.1"/>
    <property type="molecule type" value="Genomic_DNA"/>
</dbReference>